<proteinExistence type="predicted"/>
<gene>
    <name evidence="2" type="ORF">LDD865_0926</name>
</gene>
<sequence>MHNLFGIFANKGWGDYFVQKPLANKVCGIIITRYLPFSKKKPILKSKRQKDDQKRSKSQLII</sequence>
<evidence type="ECO:0000313" key="2">
    <source>
        <dbReference type="EMBL" id="CAH1706085.1"/>
    </source>
</evidence>
<name>A0AAU9R3M5_9LACO</name>
<protein>
    <submittedName>
        <fullName evidence="2">Uncharacterized protein</fullName>
    </submittedName>
</protein>
<dbReference type="Proteomes" id="UP001295440">
    <property type="component" value="Chromosome"/>
</dbReference>
<feature type="region of interest" description="Disordered" evidence="1">
    <location>
        <begin position="43"/>
        <end position="62"/>
    </location>
</feature>
<reference evidence="2" key="1">
    <citation type="submission" date="2022-02" db="EMBL/GenBank/DDBJ databases">
        <authorList>
            <person name="Deutsch MARIE S."/>
        </authorList>
    </citation>
    <scope>NUCLEOTIDE SEQUENCE</scope>
    <source>
        <strain evidence="2">CIRM-BIA865</strain>
    </source>
</reference>
<evidence type="ECO:0000256" key="1">
    <source>
        <dbReference type="SAM" id="MobiDB-lite"/>
    </source>
</evidence>
<evidence type="ECO:0000313" key="3">
    <source>
        <dbReference type="Proteomes" id="UP001295440"/>
    </source>
</evidence>
<accession>A0AAU9R3M5</accession>
<dbReference type="EMBL" id="OV915080">
    <property type="protein sequence ID" value="CAH1706085.1"/>
    <property type="molecule type" value="Genomic_DNA"/>
</dbReference>
<organism evidence="2 3">
    <name type="scientific">Lactobacillus delbrueckii subsp. delbrueckii</name>
    <dbReference type="NCBI Taxonomy" id="83684"/>
    <lineage>
        <taxon>Bacteria</taxon>
        <taxon>Bacillati</taxon>
        <taxon>Bacillota</taxon>
        <taxon>Bacilli</taxon>
        <taxon>Lactobacillales</taxon>
        <taxon>Lactobacillaceae</taxon>
        <taxon>Lactobacillus</taxon>
    </lineage>
</organism>
<dbReference type="AlphaFoldDB" id="A0AAU9R3M5"/>